<accession>A0ABN2YTM5</accession>
<dbReference type="InterPro" id="IPR010310">
    <property type="entry name" value="T7SS_ESAT-6-like"/>
</dbReference>
<evidence type="ECO:0000313" key="3">
    <source>
        <dbReference type="Proteomes" id="UP001500575"/>
    </source>
</evidence>
<evidence type="ECO:0008006" key="4">
    <source>
        <dbReference type="Google" id="ProtNLM"/>
    </source>
</evidence>
<protein>
    <recommendedName>
        <fullName evidence="4">WXG100 family type VII secretion target</fullName>
    </recommendedName>
</protein>
<dbReference type="Proteomes" id="UP001500575">
    <property type="component" value="Unassembled WGS sequence"/>
</dbReference>
<dbReference type="Gene3D" id="1.10.287.1060">
    <property type="entry name" value="ESAT-6-like"/>
    <property type="match status" value="1"/>
</dbReference>
<gene>
    <name evidence="2" type="ORF">GCM10009843_36640</name>
</gene>
<feature type="coiled-coil region" evidence="1">
    <location>
        <begin position="13"/>
        <end position="44"/>
    </location>
</feature>
<organism evidence="2 3">
    <name type="scientific">Nocardioides bigeumensis</name>
    <dbReference type="NCBI Taxonomy" id="433657"/>
    <lineage>
        <taxon>Bacteria</taxon>
        <taxon>Bacillati</taxon>
        <taxon>Actinomycetota</taxon>
        <taxon>Actinomycetes</taxon>
        <taxon>Propionibacteriales</taxon>
        <taxon>Nocardioidaceae</taxon>
        <taxon>Nocardioides</taxon>
    </lineage>
</organism>
<sequence length="109" mass="11878">MSQNRVGFGEGTLKTTEQLLAEAKVELRRLSNELQGEINQLNGKWGGDGAIAFGVLNTAWDEKQGAIVQTLEKFEASLSQTEKSLTTSDETSASNVASIRNQMEGVRDF</sequence>
<keyword evidence="3" id="KW-1185">Reference proteome</keyword>
<evidence type="ECO:0000256" key="1">
    <source>
        <dbReference type="SAM" id="Coils"/>
    </source>
</evidence>
<keyword evidence="1" id="KW-0175">Coiled coil</keyword>
<evidence type="ECO:0000313" key="2">
    <source>
        <dbReference type="EMBL" id="GAA2132273.1"/>
    </source>
</evidence>
<dbReference type="SUPFAM" id="SSF140453">
    <property type="entry name" value="EsxAB dimer-like"/>
    <property type="match status" value="1"/>
</dbReference>
<comment type="caution">
    <text evidence="2">The sequence shown here is derived from an EMBL/GenBank/DDBJ whole genome shotgun (WGS) entry which is preliminary data.</text>
</comment>
<dbReference type="EMBL" id="BAAAQQ010000013">
    <property type="protein sequence ID" value="GAA2132273.1"/>
    <property type="molecule type" value="Genomic_DNA"/>
</dbReference>
<dbReference type="Pfam" id="PF06013">
    <property type="entry name" value="WXG100"/>
    <property type="match status" value="1"/>
</dbReference>
<proteinExistence type="predicted"/>
<dbReference type="InterPro" id="IPR036689">
    <property type="entry name" value="ESAT-6-like_sf"/>
</dbReference>
<dbReference type="RefSeq" id="WP_344305267.1">
    <property type="nucleotide sequence ID" value="NZ_BAAAQQ010000013.1"/>
</dbReference>
<name>A0ABN2YTM5_9ACTN</name>
<reference evidence="2 3" key="1">
    <citation type="journal article" date="2019" name="Int. J. Syst. Evol. Microbiol.">
        <title>The Global Catalogue of Microorganisms (GCM) 10K type strain sequencing project: providing services to taxonomists for standard genome sequencing and annotation.</title>
        <authorList>
            <consortium name="The Broad Institute Genomics Platform"/>
            <consortium name="The Broad Institute Genome Sequencing Center for Infectious Disease"/>
            <person name="Wu L."/>
            <person name="Ma J."/>
        </authorList>
    </citation>
    <scope>NUCLEOTIDE SEQUENCE [LARGE SCALE GENOMIC DNA]</scope>
    <source>
        <strain evidence="2 3">JCM 16021</strain>
    </source>
</reference>